<protein>
    <submittedName>
        <fullName evidence="1">Uncharacterized protein</fullName>
    </submittedName>
</protein>
<dbReference type="AlphaFoldDB" id="A0A7R9YDU8"/>
<organism evidence="1">
    <name type="scientific">Pinguiococcus pyrenoidosus</name>
    <dbReference type="NCBI Taxonomy" id="172671"/>
    <lineage>
        <taxon>Eukaryota</taxon>
        <taxon>Sar</taxon>
        <taxon>Stramenopiles</taxon>
        <taxon>Ochrophyta</taxon>
        <taxon>Pinguiophyceae</taxon>
        <taxon>Pinguiochrysidales</taxon>
        <taxon>Pinguiochrysidaceae</taxon>
        <taxon>Pinguiococcus</taxon>
    </lineage>
</organism>
<dbReference type="EMBL" id="HBEA01015019">
    <property type="protein sequence ID" value="CAD8261988.1"/>
    <property type="molecule type" value="Transcribed_RNA"/>
</dbReference>
<evidence type="ECO:0000313" key="1">
    <source>
        <dbReference type="EMBL" id="CAD8261988.1"/>
    </source>
</evidence>
<proteinExistence type="predicted"/>
<name>A0A7R9YDU8_9STRA</name>
<reference evidence="1" key="1">
    <citation type="submission" date="2021-01" db="EMBL/GenBank/DDBJ databases">
        <authorList>
            <person name="Corre E."/>
            <person name="Pelletier E."/>
            <person name="Niang G."/>
            <person name="Scheremetjew M."/>
            <person name="Finn R."/>
            <person name="Kale V."/>
            <person name="Holt S."/>
            <person name="Cochrane G."/>
            <person name="Meng A."/>
            <person name="Brown T."/>
            <person name="Cohen L."/>
        </authorList>
    </citation>
    <scope>NUCLEOTIDE SEQUENCE</scope>
    <source>
        <strain evidence="1">CCMP2078</strain>
    </source>
</reference>
<accession>A0A7R9YDU8</accession>
<sequence>MLCRRRKKEQLLKLQSEVTMIEAENLQLRLKLKVGRDAELKEEEDSTQVTQSVAKMLEEGASEQQIILMMKEMQEKFSDYGRDRISAIEFHLRELRRLLLPTMTTKVAVWVLLQKREDLLCDPSRWKEQGEVPPPNASRLELINDLRRSLEISDAQVEEICKHRKDGLELEEILSESDVLLEKLGTHVSEKNATLDEAMNEVQSVLTPTQAAKFVVWVANNPACMHMLNVIWNQMSSQESKMVAEQL</sequence>
<gene>
    <name evidence="1" type="ORF">PPYR1160_LOCUS11490</name>
</gene>